<evidence type="ECO:0000256" key="1">
    <source>
        <dbReference type="SAM" id="SignalP"/>
    </source>
</evidence>
<proteinExistence type="predicted"/>
<keyword evidence="3" id="KW-1185">Reference proteome</keyword>
<name>A0ABZ0J5G7_9BURK</name>
<reference evidence="2 3" key="1">
    <citation type="submission" date="2023-03" db="EMBL/GenBank/DDBJ databases">
        <title>Diaphorobacter basophil sp. nov., isolated from a sewage-treatment plant.</title>
        <authorList>
            <person name="Yang K."/>
        </authorList>
    </citation>
    <scope>NUCLEOTIDE SEQUENCE [LARGE SCALE GENOMIC DNA]</scope>
    <source>
        <strain evidence="2 3">Y-1</strain>
    </source>
</reference>
<dbReference type="EMBL" id="CP136921">
    <property type="protein sequence ID" value="WOO33113.1"/>
    <property type="molecule type" value="Genomic_DNA"/>
</dbReference>
<dbReference type="PROSITE" id="PS51257">
    <property type="entry name" value="PROKAR_LIPOPROTEIN"/>
    <property type="match status" value="1"/>
</dbReference>
<gene>
    <name evidence="2" type="ORF">P4826_03185</name>
</gene>
<dbReference type="NCBIfam" id="TIGR02595">
    <property type="entry name" value="PEP_CTERM"/>
    <property type="match status" value="1"/>
</dbReference>
<keyword evidence="1" id="KW-0732">Signal</keyword>
<dbReference type="Proteomes" id="UP001303211">
    <property type="component" value="Chromosome"/>
</dbReference>
<dbReference type="InterPro" id="IPR013424">
    <property type="entry name" value="Ice-binding_C"/>
</dbReference>
<protein>
    <submittedName>
        <fullName evidence="2">PEP-CTERM sorting domain-containing protein</fullName>
    </submittedName>
</protein>
<organism evidence="2 3">
    <name type="scientific">Diaphorobacter limosus</name>
    <dbReference type="NCBI Taxonomy" id="3036128"/>
    <lineage>
        <taxon>Bacteria</taxon>
        <taxon>Pseudomonadati</taxon>
        <taxon>Pseudomonadota</taxon>
        <taxon>Betaproteobacteria</taxon>
        <taxon>Burkholderiales</taxon>
        <taxon>Comamonadaceae</taxon>
        <taxon>Diaphorobacter</taxon>
    </lineage>
</organism>
<evidence type="ECO:0000313" key="2">
    <source>
        <dbReference type="EMBL" id="WOO33113.1"/>
    </source>
</evidence>
<sequence length="228" mass="23375">MKHAIKKTGLYVATAIALAFGCASAAQAATVSWTDWTNTSAAASQVFGDLDINGAHVGVTFTGAYAFAQTTGGTNYWSPAAPYLSSLAGNAPPASDIIALSTGGTATITFSQPVVDPLIALVSWNGNTVDFGVPIEVLSYGSGYWGNGTPVLNPTSTGFFGNGEVHGVIRLPGTYSSVTFTHTTENWHGFTVGAIGQGNGNAVPEPGSVALISLALFTLGATLRRRRS</sequence>
<evidence type="ECO:0000313" key="3">
    <source>
        <dbReference type="Proteomes" id="UP001303211"/>
    </source>
</evidence>
<dbReference type="RefSeq" id="WP_317702515.1">
    <property type="nucleotide sequence ID" value="NZ_CP136921.1"/>
</dbReference>
<accession>A0ABZ0J5G7</accession>
<feature type="chain" id="PRO_5045977194" evidence="1">
    <location>
        <begin position="29"/>
        <end position="228"/>
    </location>
</feature>
<feature type="signal peptide" evidence="1">
    <location>
        <begin position="1"/>
        <end position="28"/>
    </location>
</feature>